<dbReference type="GeneID" id="40080204"/>
<dbReference type="Proteomes" id="UP000221614">
    <property type="component" value="Segment"/>
</dbReference>
<dbReference type="EMBL" id="LC102729">
    <property type="protein sequence ID" value="BAU16338.1"/>
    <property type="molecule type" value="Genomic_DNA"/>
</dbReference>
<evidence type="ECO:0000313" key="2">
    <source>
        <dbReference type="Proteomes" id="UP000221614"/>
    </source>
</evidence>
<evidence type="ECO:0000313" key="1">
    <source>
        <dbReference type="EMBL" id="BAU16338.1"/>
    </source>
</evidence>
<reference evidence="1" key="1">
    <citation type="journal article" date="2016" name="Genome Announc.">
        <title>Complete Genome Sequences of Broad-Host-Range Pseudomonas aeruginosa Bacteriophages phiR18 and phiS12-1.</title>
        <authorList>
            <person name="Furusawa T."/>
            <person name="Iwano H."/>
            <person name="Higuchi H."/>
            <person name="Usui M."/>
            <person name="Maruyama F."/>
            <person name="Nakagawa I."/>
            <person name="Yokota H."/>
            <person name="Tamura Y."/>
        </authorList>
    </citation>
    <scope>NUCLEOTIDE SEQUENCE [LARGE SCALE GENOMIC DNA]</scope>
</reference>
<sequence length="130" mass="14222">MNLSWDFMKSIAERESVKEVLSEFLKESTLKVNGADALLVLHIVSAYTTCDGSHGGPACGDPDCFANQKPDDAKISMQLKRAVNAMRTLCNVDTKEDIDAMLLAMCAMPGDLNDRIAVIATLELLKELME</sequence>
<proteinExistence type="predicted"/>
<dbReference type="RefSeq" id="YP_009604310.1">
    <property type="nucleotide sequence ID" value="NC_041964.1"/>
</dbReference>
<protein>
    <submittedName>
        <fullName evidence="1">Lytic enzyme</fullName>
    </submittedName>
</protein>
<dbReference type="KEGG" id="vg:40080204"/>
<organism evidence="1 2">
    <name type="scientific">Pseudomonas phage phiR18</name>
    <dbReference type="NCBI Taxonomy" id="1752027"/>
    <lineage>
        <taxon>Viruses</taxon>
        <taxon>Duplodnaviria</taxon>
        <taxon>Heunggongvirae</taxon>
        <taxon>Uroviricota</taxon>
        <taxon>Caudoviricetes</taxon>
        <taxon>Kochitakasuvirus</taxon>
        <taxon>Kochitakasuvirus R18</taxon>
    </lineage>
</organism>
<keyword evidence="2" id="KW-1185">Reference proteome</keyword>
<accession>A0A0S3UFQ4</accession>
<name>A0A0S3UFQ4_9CAUD</name>